<dbReference type="InterPro" id="IPR052061">
    <property type="entry name" value="PTE-AB_protein"/>
</dbReference>
<dbReference type="PANTHER" id="PTHR47260:SF1">
    <property type="entry name" value="UPF0644 PROTEIN PB2B4.06"/>
    <property type="match status" value="1"/>
</dbReference>
<dbReference type="Pfam" id="PF03061">
    <property type="entry name" value="4HBT"/>
    <property type="match status" value="1"/>
</dbReference>
<dbReference type="EMBL" id="JABKKE010000005">
    <property type="protein sequence ID" value="NPE13533.1"/>
    <property type="molecule type" value="Genomic_DNA"/>
</dbReference>
<keyword evidence="3" id="KW-1185">Reference proteome</keyword>
<comment type="caution">
    <text evidence="2">The sequence shown here is derived from an EMBL/GenBank/DDBJ whole genome shotgun (WGS) entry which is preliminary data.</text>
</comment>
<dbReference type="Proteomes" id="UP001193734">
    <property type="component" value="Unassembled WGS sequence"/>
</dbReference>
<dbReference type="PANTHER" id="PTHR47260">
    <property type="entry name" value="UPF0644 PROTEIN PB2B4.06"/>
    <property type="match status" value="1"/>
</dbReference>
<evidence type="ECO:0000313" key="3">
    <source>
        <dbReference type="Proteomes" id="UP001193734"/>
    </source>
</evidence>
<evidence type="ECO:0000259" key="1">
    <source>
        <dbReference type="Pfam" id="PF03061"/>
    </source>
</evidence>
<organism evidence="2 3">
    <name type="scientific">Xylanibacter rodentium</name>
    <dbReference type="NCBI Taxonomy" id="2736289"/>
    <lineage>
        <taxon>Bacteria</taxon>
        <taxon>Pseudomonadati</taxon>
        <taxon>Bacteroidota</taxon>
        <taxon>Bacteroidia</taxon>
        <taxon>Bacteroidales</taxon>
        <taxon>Prevotellaceae</taxon>
        <taxon>Xylanibacter</taxon>
    </lineage>
</organism>
<protein>
    <submittedName>
        <fullName evidence="2">PaaI family thioesterase</fullName>
    </submittedName>
</protein>
<accession>A0ABX2AV03</accession>
<dbReference type="InterPro" id="IPR006683">
    <property type="entry name" value="Thioestr_dom"/>
</dbReference>
<feature type="domain" description="Thioesterase" evidence="1">
    <location>
        <begin position="53"/>
        <end position="129"/>
    </location>
</feature>
<dbReference type="InterPro" id="IPR029069">
    <property type="entry name" value="HotDog_dom_sf"/>
</dbReference>
<proteinExistence type="predicted"/>
<dbReference type="SUPFAM" id="SSF54637">
    <property type="entry name" value="Thioesterase/thiol ester dehydrase-isomerase"/>
    <property type="match status" value="1"/>
</dbReference>
<dbReference type="GeneID" id="82156958"/>
<dbReference type="Gene3D" id="3.10.129.10">
    <property type="entry name" value="Hotdog Thioesterase"/>
    <property type="match status" value="1"/>
</dbReference>
<reference evidence="2 3" key="1">
    <citation type="submission" date="2020-05" db="EMBL/GenBank/DDBJ databases">
        <title>Distinct polysaccharide utilization as determinants for interspecies competition between intestinal Prevotella spp.</title>
        <authorList>
            <person name="Galvez E.J.C."/>
            <person name="Iljazovic A."/>
            <person name="Strowig T."/>
        </authorList>
    </citation>
    <scope>NUCLEOTIDE SEQUENCE [LARGE SCALE GENOMIC DNA]</scope>
    <source>
        <strain evidence="2 3">PROD</strain>
    </source>
</reference>
<name>A0ABX2AV03_9BACT</name>
<dbReference type="CDD" id="cd03443">
    <property type="entry name" value="PaaI_thioesterase"/>
    <property type="match status" value="1"/>
</dbReference>
<gene>
    <name evidence="2" type="ORF">HPS55_04180</name>
</gene>
<dbReference type="RefSeq" id="WP_172176076.1">
    <property type="nucleotide sequence ID" value="NZ_CASGIA010000004.1"/>
</dbReference>
<sequence>MKKIKNPWLSKPGYDCFGCCPENPQGVAMEFFEDGDEIICFWKPQSHYQGWINTLHGGIQATLIDECASWVVFRKLQTTGVTSKLEVKYRKPVMTTEPQITVRARLNEMRRNVAYINVCIENSHGELCAEGEAVYFTFPAGKAREMGFTECTTEGEEMLSF</sequence>
<evidence type="ECO:0000313" key="2">
    <source>
        <dbReference type="EMBL" id="NPE13533.1"/>
    </source>
</evidence>